<feature type="chain" id="PRO_5038917063" evidence="2">
    <location>
        <begin position="20"/>
        <end position="156"/>
    </location>
</feature>
<name>A0A255EJS1_9ACTN</name>
<sequence>MWQLAALLLTVLVATSACTALPKDTQGALERVSGAVLRVGVSANPPWTVVGADGSVTGSEADIMLAYADSIGAEVAWVPGSESALVRAMEHEEIDVLVGGLTSQSPWSGKVALTRPYETFTDRHGTEHQVAIAVLPGENALLTSLETFLAVRQGEI</sequence>
<dbReference type="EMBL" id="NMVI01000013">
    <property type="protein sequence ID" value="OYN88363.1"/>
    <property type="molecule type" value="Genomic_DNA"/>
</dbReference>
<protein>
    <submittedName>
        <fullName evidence="4">ABC transporter substrate-binding protein</fullName>
    </submittedName>
</protein>
<gene>
    <name evidence="4" type="ORF">CGZ92_04750</name>
</gene>
<reference evidence="4 5" key="1">
    <citation type="submission" date="2017-07" db="EMBL/GenBank/DDBJ databases">
        <title>Draft whole genome sequences of clinical Proprionibacteriaceae strains.</title>
        <authorList>
            <person name="Bernier A.-M."/>
            <person name="Bernard K."/>
            <person name="Domingo M.-C."/>
        </authorList>
    </citation>
    <scope>NUCLEOTIDE SEQUENCE [LARGE SCALE GENOMIC DNA]</scope>
    <source>
        <strain evidence="4 5">NML 160184</strain>
    </source>
</reference>
<evidence type="ECO:0000256" key="2">
    <source>
        <dbReference type="SAM" id="SignalP"/>
    </source>
</evidence>
<feature type="signal peptide" evidence="2">
    <location>
        <begin position="1"/>
        <end position="19"/>
    </location>
</feature>
<evidence type="ECO:0000256" key="1">
    <source>
        <dbReference type="ARBA" id="ARBA00022729"/>
    </source>
</evidence>
<evidence type="ECO:0000259" key="3">
    <source>
        <dbReference type="Pfam" id="PF00497"/>
    </source>
</evidence>
<keyword evidence="1 2" id="KW-0732">Signal</keyword>
<dbReference type="AlphaFoldDB" id="A0A255EJS1"/>
<dbReference type="SUPFAM" id="SSF53850">
    <property type="entry name" value="Periplasmic binding protein-like II"/>
    <property type="match status" value="1"/>
</dbReference>
<dbReference type="PANTHER" id="PTHR35936:SF19">
    <property type="entry name" value="AMINO-ACID-BINDING PROTEIN YXEM-RELATED"/>
    <property type="match status" value="1"/>
</dbReference>
<evidence type="ECO:0000313" key="5">
    <source>
        <dbReference type="Proteomes" id="UP000216533"/>
    </source>
</evidence>
<comment type="caution">
    <text evidence="4">The sequence shown here is derived from an EMBL/GenBank/DDBJ whole genome shotgun (WGS) entry which is preliminary data.</text>
</comment>
<dbReference type="PANTHER" id="PTHR35936">
    <property type="entry name" value="MEMBRANE-BOUND LYTIC MUREIN TRANSGLYCOSYLASE F"/>
    <property type="match status" value="1"/>
</dbReference>
<evidence type="ECO:0000313" key="4">
    <source>
        <dbReference type="EMBL" id="OYN88363.1"/>
    </source>
</evidence>
<accession>A0A255EJS1</accession>
<proteinExistence type="predicted"/>
<dbReference type="Pfam" id="PF00497">
    <property type="entry name" value="SBP_bac_3"/>
    <property type="match status" value="1"/>
</dbReference>
<organism evidence="4 5">
    <name type="scientific">Parenemella sanctibonifatiensis</name>
    <dbReference type="NCBI Taxonomy" id="2016505"/>
    <lineage>
        <taxon>Bacteria</taxon>
        <taxon>Bacillati</taxon>
        <taxon>Actinomycetota</taxon>
        <taxon>Actinomycetes</taxon>
        <taxon>Propionibacteriales</taxon>
        <taxon>Propionibacteriaceae</taxon>
        <taxon>Parenemella</taxon>
    </lineage>
</organism>
<feature type="domain" description="Solute-binding protein family 3/N-terminal" evidence="3">
    <location>
        <begin position="37"/>
        <end position="149"/>
    </location>
</feature>
<dbReference type="InterPro" id="IPR001638">
    <property type="entry name" value="Solute-binding_3/MltF_N"/>
</dbReference>
<dbReference type="Proteomes" id="UP000216533">
    <property type="component" value="Unassembled WGS sequence"/>
</dbReference>
<dbReference type="Gene3D" id="3.40.190.10">
    <property type="entry name" value="Periplasmic binding protein-like II"/>
    <property type="match status" value="1"/>
</dbReference>